<accession>A0AA39LMK3</accession>
<organism evidence="1 2">
    <name type="scientific">Steinernema hermaphroditum</name>
    <dbReference type="NCBI Taxonomy" id="289476"/>
    <lineage>
        <taxon>Eukaryota</taxon>
        <taxon>Metazoa</taxon>
        <taxon>Ecdysozoa</taxon>
        <taxon>Nematoda</taxon>
        <taxon>Chromadorea</taxon>
        <taxon>Rhabditida</taxon>
        <taxon>Tylenchina</taxon>
        <taxon>Panagrolaimomorpha</taxon>
        <taxon>Strongyloidoidea</taxon>
        <taxon>Steinernematidae</taxon>
        <taxon>Steinernema</taxon>
    </lineage>
</organism>
<proteinExistence type="predicted"/>
<comment type="caution">
    <text evidence="1">The sequence shown here is derived from an EMBL/GenBank/DDBJ whole genome shotgun (WGS) entry which is preliminary data.</text>
</comment>
<evidence type="ECO:0000313" key="2">
    <source>
        <dbReference type="Proteomes" id="UP001175271"/>
    </source>
</evidence>
<protein>
    <submittedName>
        <fullName evidence="1">Uncharacterized protein</fullName>
    </submittedName>
</protein>
<reference evidence="1" key="1">
    <citation type="submission" date="2023-06" db="EMBL/GenBank/DDBJ databases">
        <title>Genomic analysis of the entomopathogenic nematode Steinernema hermaphroditum.</title>
        <authorList>
            <person name="Schwarz E.M."/>
            <person name="Heppert J.K."/>
            <person name="Baniya A."/>
            <person name="Schwartz H.T."/>
            <person name="Tan C.-H."/>
            <person name="Antoshechkin I."/>
            <person name="Sternberg P.W."/>
            <person name="Goodrich-Blair H."/>
            <person name="Dillman A.R."/>
        </authorList>
    </citation>
    <scope>NUCLEOTIDE SEQUENCE</scope>
    <source>
        <strain evidence="1">PS9179</strain>
        <tissue evidence="1">Whole animal</tissue>
    </source>
</reference>
<keyword evidence="2" id="KW-1185">Reference proteome</keyword>
<name>A0AA39LMK3_9BILA</name>
<sequence>MKAENFELVDRQITRMVSLRTARMLRRLKGLPRELWNLYPEQVAFYSTFGVAAAIVAIYKVNKYGVEGIKPYYRGRYDIVRTDDPVALNWRVPEEYPAPYLSNRDNVDYSTYKRDYGWKAAI</sequence>
<dbReference type="AlphaFoldDB" id="A0AA39LMK3"/>
<gene>
    <name evidence="1" type="ORF">QR680_016587</name>
</gene>
<dbReference type="EMBL" id="JAUCMV010000004">
    <property type="protein sequence ID" value="KAK0402872.1"/>
    <property type="molecule type" value="Genomic_DNA"/>
</dbReference>
<dbReference type="Proteomes" id="UP001175271">
    <property type="component" value="Unassembled WGS sequence"/>
</dbReference>
<evidence type="ECO:0000313" key="1">
    <source>
        <dbReference type="EMBL" id="KAK0402872.1"/>
    </source>
</evidence>